<dbReference type="Proteomes" id="UP000446657">
    <property type="component" value="Unassembled WGS sequence"/>
</dbReference>
<accession>A0A844KSA1</accession>
<sequence length="153" mass="17839">MFIKAENELFSEKDEIIENTKTMMDMVCNTDGLDMELGDKVTELNIIAEQMQTAIAENSRTAIDQNEYERRYADLTERYNTIKSEYDKISEQIESKKAQRELFKGFIRALEKQGALVEEFDEGLWSSLVKEVVVNGKDDIRFIFKNGFEIKTR</sequence>
<comment type="caution">
    <text evidence="2">The sequence shown here is derived from an EMBL/GenBank/DDBJ whole genome shotgun (WGS) entry which is preliminary data.</text>
</comment>
<protein>
    <recommendedName>
        <fullName evidence="4">Recombinase</fullName>
    </recommendedName>
</protein>
<dbReference type="RefSeq" id="WP_155177792.1">
    <property type="nucleotide sequence ID" value="NZ_DAWDKB010000032.1"/>
</dbReference>
<feature type="coiled-coil region" evidence="1">
    <location>
        <begin position="65"/>
        <end position="99"/>
    </location>
</feature>
<reference evidence="2 3" key="1">
    <citation type="journal article" date="2019" name="Nat. Med.">
        <title>A library of human gut bacterial isolates paired with longitudinal multiomics data enables mechanistic microbiome research.</title>
        <authorList>
            <person name="Poyet M."/>
            <person name="Groussin M."/>
            <person name="Gibbons S.M."/>
            <person name="Avila-Pacheco J."/>
            <person name="Jiang X."/>
            <person name="Kearney S.M."/>
            <person name="Perrotta A.R."/>
            <person name="Berdy B."/>
            <person name="Zhao S."/>
            <person name="Lieberman T.D."/>
            <person name="Swanson P.K."/>
            <person name="Smith M."/>
            <person name="Roesemann S."/>
            <person name="Alexander J.E."/>
            <person name="Rich S.A."/>
            <person name="Livny J."/>
            <person name="Vlamakis H."/>
            <person name="Clish C."/>
            <person name="Bullock K."/>
            <person name="Deik A."/>
            <person name="Scott J."/>
            <person name="Pierce K.A."/>
            <person name="Xavier R.J."/>
            <person name="Alm E.J."/>
        </authorList>
    </citation>
    <scope>NUCLEOTIDE SEQUENCE [LARGE SCALE GENOMIC DNA]</scope>
    <source>
        <strain evidence="2 3">BIOML-A1</strain>
    </source>
</reference>
<keyword evidence="1" id="KW-0175">Coiled coil</keyword>
<evidence type="ECO:0000256" key="1">
    <source>
        <dbReference type="SAM" id="Coils"/>
    </source>
</evidence>
<gene>
    <name evidence="2" type="ORF">GMD30_17255</name>
</gene>
<evidence type="ECO:0008006" key="4">
    <source>
        <dbReference type="Google" id="ProtNLM"/>
    </source>
</evidence>
<organism evidence="2 3">
    <name type="scientific">Roseburia faecis</name>
    <dbReference type="NCBI Taxonomy" id="301302"/>
    <lineage>
        <taxon>Bacteria</taxon>
        <taxon>Bacillati</taxon>
        <taxon>Bacillota</taxon>
        <taxon>Clostridia</taxon>
        <taxon>Lachnospirales</taxon>
        <taxon>Lachnospiraceae</taxon>
        <taxon>Roseburia</taxon>
    </lineage>
</organism>
<proteinExistence type="predicted"/>
<dbReference type="EMBL" id="WNAL01000084">
    <property type="protein sequence ID" value="MTR83357.1"/>
    <property type="molecule type" value="Genomic_DNA"/>
</dbReference>
<dbReference type="Gene3D" id="1.10.287.1490">
    <property type="match status" value="1"/>
</dbReference>
<name>A0A844KSA1_9FIRM</name>
<evidence type="ECO:0000313" key="3">
    <source>
        <dbReference type="Proteomes" id="UP000446657"/>
    </source>
</evidence>
<dbReference type="AlphaFoldDB" id="A0A844KSA1"/>
<evidence type="ECO:0000313" key="2">
    <source>
        <dbReference type="EMBL" id="MTR83357.1"/>
    </source>
</evidence>